<feature type="coiled-coil region" evidence="1">
    <location>
        <begin position="117"/>
        <end position="144"/>
    </location>
</feature>
<reference evidence="2 3" key="1">
    <citation type="submission" date="2019-05" db="EMBL/GenBank/DDBJ databases">
        <authorList>
            <person name="Qu J.-H."/>
        </authorList>
    </citation>
    <scope>NUCLEOTIDE SEQUENCE [LARGE SCALE GENOMIC DNA]</scope>
    <source>
        <strain evidence="2 3">Z12</strain>
    </source>
</reference>
<dbReference type="EMBL" id="VCEI01000025">
    <property type="protein sequence ID" value="TLU91988.1"/>
    <property type="molecule type" value="Genomic_DNA"/>
</dbReference>
<keyword evidence="3" id="KW-1185">Reference proteome</keyword>
<evidence type="ECO:0000256" key="1">
    <source>
        <dbReference type="SAM" id="Coils"/>
    </source>
</evidence>
<accession>A0A5R9KB48</accession>
<dbReference type="RefSeq" id="WP_138282097.1">
    <property type="nucleotide sequence ID" value="NZ_BMGE01000003.1"/>
</dbReference>
<gene>
    <name evidence="2" type="ORF">FEM55_14600</name>
</gene>
<evidence type="ECO:0000313" key="3">
    <source>
        <dbReference type="Proteomes" id="UP000309788"/>
    </source>
</evidence>
<comment type="caution">
    <text evidence="2">The sequence shown here is derived from an EMBL/GenBank/DDBJ whole genome shotgun (WGS) entry which is preliminary data.</text>
</comment>
<evidence type="ECO:0000313" key="2">
    <source>
        <dbReference type="EMBL" id="TLU91988.1"/>
    </source>
</evidence>
<sequence length="180" mass="20760">MNADNAIQWIQAERFNQWRLNRGEDEKVSEYDSDNESEEEAVERLTNILRLQQPGKYVLKAYKGKGRQAAQSTYRFEITRPALSQPGSASHQNFDYQEIFEKAKALARAEFEEQAFKKEVLQRLDSLELEVEKIRKSILELNDEDEENDEDALERLSSVAQKLPGLAKGFDSMKGLFKPA</sequence>
<organism evidence="2 3">
    <name type="scientific">Dyadobacter sediminis</name>
    <dbReference type="NCBI Taxonomy" id="1493691"/>
    <lineage>
        <taxon>Bacteria</taxon>
        <taxon>Pseudomonadati</taxon>
        <taxon>Bacteroidota</taxon>
        <taxon>Cytophagia</taxon>
        <taxon>Cytophagales</taxon>
        <taxon>Spirosomataceae</taxon>
        <taxon>Dyadobacter</taxon>
    </lineage>
</organism>
<protein>
    <submittedName>
        <fullName evidence="2">Uncharacterized protein</fullName>
    </submittedName>
</protein>
<keyword evidence="1" id="KW-0175">Coiled coil</keyword>
<proteinExistence type="predicted"/>
<name>A0A5R9KB48_9BACT</name>
<dbReference type="Proteomes" id="UP000309788">
    <property type="component" value="Unassembled WGS sequence"/>
</dbReference>
<dbReference type="AlphaFoldDB" id="A0A5R9KB48"/>